<proteinExistence type="predicted"/>
<dbReference type="EMBL" id="LGUB01000060">
    <property type="protein sequence ID" value="KRH94544.1"/>
    <property type="molecule type" value="Genomic_DNA"/>
</dbReference>
<evidence type="ECO:0000313" key="3">
    <source>
        <dbReference type="Proteomes" id="UP000051530"/>
    </source>
</evidence>
<keyword evidence="1" id="KW-1133">Transmembrane helix</keyword>
<dbReference type="Proteomes" id="UP000051530">
    <property type="component" value="Unassembled WGS sequence"/>
</dbReference>
<keyword evidence="1" id="KW-0812">Transmembrane</keyword>
<comment type="caution">
    <text evidence="2">The sequence shown here is derived from an EMBL/GenBank/DDBJ whole genome shotgun (WGS) entry which is preliminary data.</text>
</comment>
<feature type="transmembrane region" description="Helical" evidence="1">
    <location>
        <begin position="36"/>
        <end position="60"/>
    </location>
</feature>
<name>A0A0R0M6I3_9MICR</name>
<accession>A0A0R0M6I3</accession>
<evidence type="ECO:0000256" key="1">
    <source>
        <dbReference type="SAM" id="Phobius"/>
    </source>
</evidence>
<evidence type="ECO:0000313" key="2">
    <source>
        <dbReference type="EMBL" id="KRH94544.1"/>
    </source>
</evidence>
<dbReference type="AlphaFoldDB" id="A0A0R0M6I3"/>
<gene>
    <name evidence="2" type="ORF">M153_2140007826</name>
</gene>
<keyword evidence="1" id="KW-0472">Membrane</keyword>
<reference evidence="2 3" key="1">
    <citation type="submission" date="2015-07" db="EMBL/GenBank/DDBJ databases">
        <title>The genome of Pseudoloma neurophilia, a relevant intracellular parasite of the zebrafish.</title>
        <authorList>
            <person name="Ndikumana S."/>
            <person name="Pelin A."/>
            <person name="Sanders J."/>
            <person name="Corradi N."/>
        </authorList>
    </citation>
    <scope>NUCLEOTIDE SEQUENCE [LARGE SCALE GENOMIC DNA]</scope>
    <source>
        <strain evidence="2 3">MK1</strain>
    </source>
</reference>
<dbReference type="VEuPathDB" id="MicrosporidiaDB:M153_2140007826"/>
<protein>
    <submittedName>
        <fullName evidence="2">Uncharacterized protein</fullName>
    </submittedName>
</protein>
<organism evidence="2 3">
    <name type="scientific">Pseudoloma neurophilia</name>
    <dbReference type="NCBI Taxonomy" id="146866"/>
    <lineage>
        <taxon>Eukaryota</taxon>
        <taxon>Fungi</taxon>
        <taxon>Fungi incertae sedis</taxon>
        <taxon>Microsporidia</taxon>
        <taxon>Pseudoloma</taxon>
    </lineage>
</organism>
<sequence>MTNKDYNTQNHLLCQNYDDKTESFPKQIGEDSSENALVATAIIGSLFFVSALFIGFGFLYKKYRKKTTETNPEDSNNVI</sequence>
<keyword evidence="3" id="KW-1185">Reference proteome</keyword>